<feature type="chain" id="PRO_5041923259" description="Secreted protein" evidence="1">
    <location>
        <begin position="20"/>
        <end position="162"/>
    </location>
</feature>
<comment type="caution">
    <text evidence="2">The sequence shown here is derived from an EMBL/GenBank/DDBJ whole genome shotgun (WGS) entry which is preliminary data.</text>
</comment>
<keyword evidence="3" id="KW-1185">Reference proteome</keyword>
<sequence>MAIHRLSVIVTALLVFVERLRPPRPMSRALRVYPPDTRTTLMRAPRSHSARHSPSTYIWDEVALSARRVVSWLAGATPCGTAQVVGRQLVVYSLSRHRGRASFHRNVAQLSDLLDPSSLAVSPCRSPCAPGFIPLPSSPCSSAGLGFGPSRWCVCVLDRFPE</sequence>
<reference evidence="2" key="1">
    <citation type="submission" date="2023-03" db="EMBL/GenBank/DDBJ databases">
        <title>Massive genome expansion in bonnet fungi (Mycena s.s.) driven by repeated elements and novel gene families across ecological guilds.</title>
        <authorList>
            <consortium name="Lawrence Berkeley National Laboratory"/>
            <person name="Harder C.B."/>
            <person name="Miyauchi S."/>
            <person name="Viragh M."/>
            <person name="Kuo A."/>
            <person name="Thoen E."/>
            <person name="Andreopoulos B."/>
            <person name="Lu D."/>
            <person name="Skrede I."/>
            <person name="Drula E."/>
            <person name="Henrissat B."/>
            <person name="Morin E."/>
            <person name="Kohler A."/>
            <person name="Barry K."/>
            <person name="LaButti K."/>
            <person name="Morin E."/>
            <person name="Salamov A."/>
            <person name="Lipzen A."/>
            <person name="Mereny Z."/>
            <person name="Hegedus B."/>
            <person name="Baldrian P."/>
            <person name="Stursova M."/>
            <person name="Weitz H."/>
            <person name="Taylor A."/>
            <person name="Grigoriev I.V."/>
            <person name="Nagy L.G."/>
            <person name="Martin F."/>
            <person name="Kauserud H."/>
        </authorList>
    </citation>
    <scope>NUCLEOTIDE SEQUENCE</scope>
    <source>
        <strain evidence="2">9284</strain>
    </source>
</reference>
<protein>
    <recommendedName>
        <fullName evidence="4">Secreted protein</fullName>
    </recommendedName>
</protein>
<accession>A0AAD7C9V2</accession>
<feature type="signal peptide" evidence="1">
    <location>
        <begin position="1"/>
        <end position="19"/>
    </location>
</feature>
<dbReference type="Proteomes" id="UP001221142">
    <property type="component" value="Unassembled WGS sequence"/>
</dbReference>
<evidence type="ECO:0000256" key="1">
    <source>
        <dbReference type="SAM" id="SignalP"/>
    </source>
</evidence>
<dbReference type="AlphaFoldDB" id="A0AAD7C9V2"/>
<proteinExistence type="predicted"/>
<dbReference type="EMBL" id="JARKIF010000003">
    <property type="protein sequence ID" value="KAJ7643507.1"/>
    <property type="molecule type" value="Genomic_DNA"/>
</dbReference>
<name>A0AAD7C9V2_9AGAR</name>
<organism evidence="2 3">
    <name type="scientific">Roridomyces roridus</name>
    <dbReference type="NCBI Taxonomy" id="1738132"/>
    <lineage>
        <taxon>Eukaryota</taxon>
        <taxon>Fungi</taxon>
        <taxon>Dikarya</taxon>
        <taxon>Basidiomycota</taxon>
        <taxon>Agaricomycotina</taxon>
        <taxon>Agaricomycetes</taxon>
        <taxon>Agaricomycetidae</taxon>
        <taxon>Agaricales</taxon>
        <taxon>Marasmiineae</taxon>
        <taxon>Mycenaceae</taxon>
        <taxon>Roridomyces</taxon>
    </lineage>
</organism>
<keyword evidence="1" id="KW-0732">Signal</keyword>
<gene>
    <name evidence="2" type="ORF">FB45DRAFT_277370</name>
</gene>
<evidence type="ECO:0000313" key="3">
    <source>
        <dbReference type="Proteomes" id="UP001221142"/>
    </source>
</evidence>
<evidence type="ECO:0000313" key="2">
    <source>
        <dbReference type="EMBL" id="KAJ7643507.1"/>
    </source>
</evidence>
<evidence type="ECO:0008006" key="4">
    <source>
        <dbReference type="Google" id="ProtNLM"/>
    </source>
</evidence>